<dbReference type="Proteomes" id="UP000059188">
    <property type="component" value="Unassembled WGS sequence"/>
</dbReference>
<keyword evidence="1" id="KW-0812">Transmembrane</keyword>
<organism evidence="2 3">
    <name type="scientific">Thanatephorus cucumeris (strain AG1-IB / isolate 7/3/14)</name>
    <name type="common">Lettuce bottom rot fungus</name>
    <name type="synonym">Rhizoctonia solani</name>
    <dbReference type="NCBI Taxonomy" id="1108050"/>
    <lineage>
        <taxon>Eukaryota</taxon>
        <taxon>Fungi</taxon>
        <taxon>Dikarya</taxon>
        <taxon>Basidiomycota</taxon>
        <taxon>Agaricomycotina</taxon>
        <taxon>Agaricomycetes</taxon>
        <taxon>Cantharellales</taxon>
        <taxon>Ceratobasidiaceae</taxon>
        <taxon>Rhizoctonia</taxon>
        <taxon>Rhizoctonia solani AG-1</taxon>
    </lineage>
</organism>
<accession>A0A0B7G580</accession>
<reference evidence="2 3" key="1">
    <citation type="submission" date="2014-11" db="EMBL/GenBank/DDBJ databases">
        <authorList>
            <person name="Wibberg Daniel"/>
        </authorList>
    </citation>
    <scope>NUCLEOTIDE SEQUENCE [LARGE SCALE GENOMIC DNA]</scope>
    <source>
        <strain evidence="2">Rhizoctonia solani AG1-IB 7/3/14</strain>
    </source>
</reference>
<evidence type="ECO:0000313" key="2">
    <source>
        <dbReference type="EMBL" id="CEL63582.1"/>
    </source>
</evidence>
<evidence type="ECO:0000256" key="1">
    <source>
        <dbReference type="SAM" id="Phobius"/>
    </source>
</evidence>
<evidence type="ECO:0000313" key="3">
    <source>
        <dbReference type="Proteomes" id="UP000059188"/>
    </source>
</evidence>
<protein>
    <submittedName>
        <fullName evidence="2">Uncharacterized protein</fullName>
    </submittedName>
</protein>
<dbReference type="EMBL" id="LN679186">
    <property type="protein sequence ID" value="CEL63582.1"/>
    <property type="molecule type" value="Genomic_DNA"/>
</dbReference>
<name>A0A0B7G580_THACB</name>
<keyword evidence="1" id="KW-0472">Membrane</keyword>
<keyword evidence="1" id="KW-1133">Transmembrane helix</keyword>
<dbReference type="AlphaFoldDB" id="A0A0B7G580"/>
<gene>
    <name evidence="2" type="ORF">RSOLAG1IB_10870</name>
</gene>
<feature type="transmembrane region" description="Helical" evidence="1">
    <location>
        <begin position="6"/>
        <end position="22"/>
    </location>
</feature>
<sequence>MSAPGIIVYITFMVIIVKAKNFEKTRVGKEDTATGATRVMFKKVTGLIPDSAHVQCSYPTTTRPSSSLDTQRMELSYPGKLRAYMLCIDF</sequence>
<keyword evidence="3" id="KW-1185">Reference proteome</keyword>
<proteinExistence type="predicted"/>